<reference evidence="1 2" key="1">
    <citation type="journal article" date="2021" name="Elife">
        <title>Chloroplast acquisition without the gene transfer in kleptoplastic sea slugs, Plakobranchus ocellatus.</title>
        <authorList>
            <person name="Maeda T."/>
            <person name="Takahashi S."/>
            <person name="Yoshida T."/>
            <person name="Shimamura S."/>
            <person name="Takaki Y."/>
            <person name="Nagai Y."/>
            <person name="Toyoda A."/>
            <person name="Suzuki Y."/>
            <person name="Arimoto A."/>
            <person name="Ishii H."/>
            <person name="Satoh N."/>
            <person name="Nishiyama T."/>
            <person name="Hasebe M."/>
            <person name="Maruyama T."/>
            <person name="Minagawa J."/>
            <person name="Obokata J."/>
            <person name="Shigenobu S."/>
        </authorList>
    </citation>
    <scope>NUCLEOTIDE SEQUENCE [LARGE SCALE GENOMIC DNA]</scope>
</reference>
<evidence type="ECO:0000313" key="1">
    <source>
        <dbReference type="EMBL" id="GFO00297.1"/>
    </source>
</evidence>
<name>A0AAV4A0B9_9GAST</name>
<accession>A0AAV4A0B9</accession>
<comment type="caution">
    <text evidence="1">The sequence shown here is derived from an EMBL/GenBank/DDBJ whole genome shotgun (WGS) entry which is preliminary data.</text>
</comment>
<protein>
    <submittedName>
        <fullName evidence="1">Uncharacterized protein</fullName>
    </submittedName>
</protein>
<dbReference type="AlphaFoldDB" id="A0AAV4A0B9"/>
<dbReference type="EMBL" id="BLXT01003068">
    <property type="protein sequence ID" value="GFO00297.1"/>
    <property type="molecule type" value="Genomic_DNA"/>
</dbReference>
<proteinExistence type="predicted"/>
<gene>
    <name evidence="1" type="ORF">PoB_002680200</name>
</gene>
<sequence length="138" mass="14736">MQTGLKVTKDNAKLTNKNMPDFRRNSYCVLLFNPSETARLLCCHVLQANHRILTLFVLCSARRGSRKGESQLAQVTAKAGSLAGCEDARLGGARDKHSGVGAGAGVEACLSTQLLRFTDKVRSNVALCKGCTGTPNTP</sequence>
<organism evidence="1 2">
    <name type="scientific">Plakobranchus ocellatus</name>
    <dbReference type="NCBI Taxonomy" id="259542"/>
    <lineage>
        <taxon>Eukaryota</taxon>
        <taxon>Metazoa</taxon>
        <taxon>Spiralia</taxon>
        <taxon>Lophotrochozoa</taxon>
        <taxon>Mollusca</taxon>
        <taxon>Gastropoda</taxon>
        <taxon>Heterobranchia</taxon>
        <taxon>Euthyneura</taxon>
        <taxon>Panpulmonata</taxon>
        <taxon>Sacoglossa</taxon>
        <taxon>Placobranchoidea</taxon>
        <taxon>Plakobranchidae</taxon>
        <taxon>Plakobranchus</taxon>
    </lineage>
</organism>
<evidence type="ECO:0000313" key="2">
    <source>
        <dbReference type="Proteomes" id="UP000735302"/>
    </source>
</evidence>
<dbReference type="Proteomes" id="UP000735302">
    <property type="component" value="Unassembled WGS sequence"/>
</dbReference>
<keyword evidence="2" id="KW-1185">Reference proteome</keyword>